<reference evidence="2 3" key="1">
    <citation type="submission" date="2019-06" db="EMBL/GenBank/DDBJ databases">
        <title>Wine fermentation using esterase from Monascus purpureus.</title>
        <authorList>
            <person name="Geng C."/>
            <person name="Zhang Y."/>
        </authorList>
    </citation>
    <scope>NUCLEOTIDE SEQUENCE [LARGE SCALE GENOMIC DNA]</scope>
    <source>
        <strain evidence="2">HQ1</strain>
    </source>
</reference>
<name>A0A507QL59_MONPU</name>
<dbReference type="GO" id="GO:0034551">
    <property type="term" value="P:mitochondrial respiratory chain complex III assembly"/>
    <property type="evidence" value="ECO:0007669"/>
    <property type="project" value="TreeGrafter"/>
</dbReference>
<sequence length="198" mass="22199">MDGDGTEDDERWLTVLSASGIHVVMAPTLHLRGSISSSTKNKSIPSLASAGRVLVLFDFHHVQASFSFNQSKTLRPQSLQARLTDLLSRWPSDPVRPASVSVRYFLESRISEISKAQQPQQQPNKPQAAAPISESSVNALSSLLDDRYAKRYPLSPKLRFPASDPNYYDNLVREFEEAPGRNWLGRAKKRLSGLFRFE</sequence>
<protein>
    <submittedName>
        <fullName evidence="2">Uncharacterized protein</fullName>
    </submittedName>
</protein>
<comment type="caution">
    <text evidence="2">The sequence shown here is derived from an EMBL/GenBank/DDBJ whole genome shotgun (WGS) entry which is preliminary data.</text>
</comment>
<dbReference type="STRING" id="5098.A0A507QL59"/>
<dbReference type="PANTHER" id="PTHR28250:SF1">
    <property type="entry name" value="CYTOCHROME B PRE-MRNA-PROCESSING PROTEIN 6"/>
    <property type="match status" value="1"/>
</dbReference>
<dbReference type="PANTHER" id="PTHR28250">
    <property type="entry name" value="CYTOCHROME B PRE-MRNA-PROCESSING PROTEIN 6"/>
    <property type="match status" value="1"/>
</dbReference>
<feature type="region of interest" description="Disordered" evidence="1">
    <location>
        <begin position="114"/>
        <end position="133"/>
    </location>
</feature>
<dbReference type="EMBL" id="VIFY01000162">
    <property type="protein sequence ID" value="TQB69276.1"/>
    <property type="molecule type" value="Genomic_DNA"/>
</dbReference>
<dbReference type="GO" id="GO:0061671">
    <property type="term" value="C:Cbp3p-Cbp6 complex"/>
    <property type="evidence" value="ECO:0007669"/>
    <property type="project" value="InterPro"/>
</dbReference>
<evidence type="ECO:0000313" key="2">
    <source>
        <dbReference type="EMBL" id="TQB69276.1"/>
    </source>
</evidence>
<accession>A0A507QL59</accession>
<dbReference type="GO" id="GO:0043022">
    <property type="term" value="F:ribosome binding"/>
    <property type="evidence" value="ECO:0007669"/>
    <property type="project" value="InterPro"/>
</dbReference>
<dbReference type="Pfam" id="PF20180">
    <property type="entry name" value="UQCC2_CBP6"/>
    <property type="match status" value="1"/>
</dbReference>
<organism evidence="2 3">
    <name type="scientific">Monascus purpureus</name>
    <name type="common">Red mold</name>
    <name type="synonym">Monascus anka</name>
    <dbReference type="NCBI Taxonomy" id="5098"/>
    <lineage>
        <taxon>Eukaryota</taxon>
        <taxon>Fungi</taxon>
        <taxon>Dikarya</taxon>
        <taxon>Ascomycota</taxon>
        <taxon>Pezizomycotina</taxon>
        <taxon>Eurotiomycetes</taxon>
        <taxon>Eurotiomycetidae</taxon>
        <taxon>Eurotiales</taxon>
        <taxon>Aspergillaceae</taxon>
        <taxon>Monascus</taxon>
    </lineage>
</organism>
<dbReference type="InterPro" id="IPR037653">
    <property type="entry name" value="Cbp6"/>
</dbReference>
<proteinExistence type="predicted"/>
<evidence type="ECO:0000256" key="1">
    <source>
        <dbReference type="SAM" id="MobiDB-lite"/>
    </source>
</evidence>
<keyword evidence="3" id="KW-1185">Reference proteome</keyword>
<dbReference type="AlphaFoldDB" id="A0A507QL59"/>
<gene>
    <name evidence="2" type="ORF">MPDQ_002108</name>
</gene>
<dbReference type="Proteomes" id="UP000319663">
    <property type="component" value="Unassembled WGS sequence"/>
</dbReference>
<feature type="compositionally biased region" description="Low complexity" evidence="1">
    <location>
        <begin position="115"/>
        <end position="131"/>
    </location>
</feature>
<evidence type="ECO:0000313" key="3">
    <source>
        <dbReference type="Proteomes" id="UP000319663"/>
    </source>
</evidence>